<sequence length="136" mass="15487">MSTTSLQKSRKRTSLSGLKAVFKRNPSNQGKAVKKQPVQEKSFLWRPWGKRYAKQAPINQKKLRALYNVDISVAVAIVICFGLAVMLLIVKEIGLTARHCVKWDMWTILATGQRNSVVRIVQRVAYKLWEGSLTLF</sequence>
<dbReference type="AlphaFoldDB" id="A0A0C7N059"/>
<gene>
    <name evidence="2" type="ORF">LALA0_S03e00430g</name>
</gene>
<dbReference type="EMBL" id="LN736362">
    <property type="protein sequence ID" value="CEP61329.1"/>
    <property type="molecule type" value="Genomic_DNA"/>
</dbReference>
<dbReference type="GeneID" id="34684751"/>
<proteinExistence type="predicted"/>
<evidence type="ECO:0000256" key="1">
    <source>
        <dbReference type="SAM" id="Phobius"/>
    </source>
</evidence>
<dbReference type="Proteomes" id="UP000054304">
    <property type="component" value="Unassembled WGS sequence"/>
</dbReference>
<name>A0A0C7N059_9SACH</name>
<keyword evidence="1" id="KW-1133">Transmembrane helix</keyword>
<reference evidence="2 3" key="1">
    <citation type="submission" date="2014-12" db="EMBL/GenBank/DDBJ databases">
        <authorList>
            <person name="Neuveglise Cecile"/>
        </authorList>
    </citation>
    <scope>NUCLEOTIDE SEQUENCE [LARGE SCALE GENOMIC DNA]</scope>
    <source>
        <strain evidence="2 3">CBS 12615</strain>
    </source>
</reference>
<keyword evidence="3" id="KW-1185">Reference proteome</keyword>
<dbReference type="RefSeq" id="XP_022627563.1">
    <property type="nucleotide sequence ID" value="XM_022773050.1"/>
</dbReference>
<dbReference type="OrthoDB" id="4036250at2759"/>
<accession>A0A0C7N059</accession>
<dbReference type="HOGENOM" id="CLU_1875802_0_0_1"/>
<keyword evidence="1" id="KW-0472">Membrane</keyword>
<feature type="transmembrane region" description="Helical" evidence="1">
    <location>
        <begin position="71"/>
        <end position="90"/>
    </location>
</feature>
<keyword evidence="1" id="KW-0812">Transmembrane</keyword>
<evidence type="ECO:0000313" key="2">
    <source>
        <dbReference type="EMBL" id="CEP61329.1"/>
    </source>
</evidence>
<evidence type="ECO:0000313" key="3">
    <source>
        <dbReference type="Proteomes" id="UP000054304"/>
    </source>
</evidence>
<protein>
    <submittedName>
        <fullName evidence="2">LALA0S03e00430g1_1</fullName>
    </submittedName>
</protein>
<organism evidence="2 3">
    <name type="scientific">Lachancea lanzarotensis</name>
    <dbReference type="NCBI Taxonomy" id="1245769"/>
    <lineage>
        <taxon>Eukaryota</taxon>
        <taxon>Fungi</taxon>
        <taxon>Dikarya</taxon>
        <taxon>Ascomycota</taxon>
        <taxon>Saccharomycotina</taxon>
        <taxon>Saccharomycetes</taxon>
        <taxon>Saccharomycetales</taxon>
        <taxon>Saccharomycetaceae</taxon>
        <taxon>Lachancea</taxon>
    </lineage>
</organism>